<evidence type="ECO:0000313" key="3">
    <source>
        <dbReference type="EMBL" id="RXM32925.1"/>
    </source>
</evidence>
<name>A0A444UCM7_ACIRT</name>
<dbReference type="InterPro" id="IPR024066">
    <property type="entry name" value="RGS_subdom1/3"/>
</dbReference>
<dbReference type="PANTHER" id="PTHR10845">
    <property type="entry name" value="REGULATOR OF G PROTEIN SIGNALING"/>
    <property type="match status" value="1"/>
</dbReference>
<feature type="domain" description="RGS" evidence="2">
    <location>
        <begin position="285"/>
        <end position="379"/>
    </location>
</feature>
<dbReference type="FunFam" id="1.10.167.10:FF:000001">
    <property type="entry name" value="Putative regulator of g-protein signaling 12"/>
    <property type="match status" value="4"/>
</dbReference>
<evidence type="ECO:0000259" key="2">
    <source>
        <dbReference type="PROSITE" id="PS50132"/>
    </source>
</evidence>
<keyword evidence="4" id="KW-1185">Reference proteome</keyword>
<dbReference type="Pfam" id="PF00615">
    <property type="entry name" value="RGS"/>
    <property type="match status" value="4"/>
</dbReference>
<keyword evidence="1" id="KW-0734">Signal transduction inhibitor</keyword>
<sequence>MGWAESVDKVLESKAGRVAFIAFLKSEFSEENILFWMACEEYKKIKSTTKMIERSQEIFTEYVKVGSPKEINIDCGTRENITRNISTPTLNSFDHAQNIIHSLLAKDCYPRFLKSEIYMAYCQQNESGKDQKGCVQSIVVNSDSPLAKPSKSCNEKQTLPQSLEKLLADKCGLAAFRAFLRSEFSEENIEFWMACEDYKKDTSPANLSSKAKEIYEEFVQSQAQKEINIDHHTRESIKKAIQEPSLSCFDEAQKQVFSLMENDSCSSPYFQAPVPMLKPQNPQNGMATFRAFLRSEFSDENIEFWLTCEDFKKVKSSRLSSKAKKIYEHYIRAEAPKEINIDHHTRETVKANVQNPTIHCFDDAQKIVYGLMERDSYPRPTSDEVNQWAQSFDKLLAHKYGLTAFRIFLKSEYCEENIEFWLACEEFKKIMSPVKLASKAKKIHKKFIWNEAPKEINLDYQTKEDIAQNLQQPTATCFNAAQKKVYNLMENNSYPRFLLSEIYQEICTISQGKSKYLKT</sequence>
<dbReference type="InterPro" id="IPR044926">
    <property type="entry name" value="RGS_subdomain_2"/>
</dbReference>
<gene>
    <name evidence="3" type="ORF">EOD39_5856</name>
</gene>
<organism evidence="3 4">
    <name type="scientific">Acipenser ruthenus</name>
    <name type="common">Sterlet sturgeon</name>
    <dbReference type="NCBI Taxonomy" id="7906"/>
    <lineage>
        <taxon>Eukaryota</taxon>
        <taxon>Metazoa</taxon>
        <taxon>Chordata</taxon>
        <taxon>Craniata</taxon>
        <taxon>Vertebrata</taxon>
        <taxon>Euteleostomi</taxon>
        <taxon>Actinopterygii</taxon>
        <taxon>Chondrostei</taxon>
        <taxon>Acipenseriformes</taxon>
        <taxon>Acipenseridae</taxon>
        <taxon>Acipenser</taxon>
    </lineage>
</organism>
<dbReference type="PROSITE" id="PS50132">
    <property type="entry name" value="RGS"/>
    <property type="match status" value="4"/>
</dbReference>
<dbReference type="Gene3D" id="1.10.196.10">
    <property type="match status" value="2"/>
</dbReference>
<dbReference type="Gene3D" id="1.10.167.10">
    <property type="entry name" value="Regulator of G-protein Signalling 4, domain 2"/>
    <property type="match status" value="4"/>
</dbReference>
<dbReference type="PANTHER" id="PTHR10845:SF43">
    <property type="entry name" value="REGULATOR OF G-PROTEIN SIGNALING 2"/>
    <property type="match status" value="1"/>
</dbReference>
<evidence type="ECO:0000313" key="4">
    <source>
        <dbReference type="Proteomes" id="UP000289886"/>
    </source>
</evidence>
<comment type="caution">
    <text evidence="3">The sequence shown here is derived from an EMBL/GenBank/DDBJ whole genome shotgun (WGS) entry which is preliminary data.</text>
</comment>
<dbReference type="InterPro" id="IPR016137">
    <property type="entry name" value="RGS"/>
</dbReference>
<dbReference type="AlphaFoldDB" id="A0A444UCM7"/>
<proteinExistence type="predicted"/>
<dbReference type="FunFam" id="1.10.196.10:FF:000001">
    <property type="entry name" value="Regulator of G-protein signaling 8"/>
    <property type="match status" value="1"/>
</dbReference>
<dbReference type="PRINTS" id="PR01301">
    <property type="entry name" value="RGSPROTEIN"/>
</dbReference>
<evidence type="ECO:0000256" key="1">
    <source>
        <dbReference type="ARBA" id="ARBA00022700"/>
    </source>
</evidence>
<dbReference type="InterPro" id="IPR036305">
    <property type="entry name" value="RGS_sf"/>
</dbReference>
<reference evidence="3 4" key="1">
    <citation type="submission" date="2019-01" db="EMBL/GenBank/DDBJ databases">
        <title>Draft Genome and Complete Hox-Cluster Characterization of the Sterlet Sturgeon (Acipenser ruthenus).</title>
        <authorList>
            <person name="Wei Q."/>
        </authorList>
    </citation>
    <scope>NUCLEOTIDE SEQUENCE [LARGE SCALE GENOMIC DNA]</scope>
    <source>
        <strain evidence="3">WHYD16114868_AA</strain>
        <tissue evidence="3">Blood</tissue>
    </source>
</reference>
<feature type="domain" description="RGS" evidence="2">
    <location>
        <begin position="391"/>
        <end position="507"/>
    </location>
</feature>
<feature type="domain" description="RGS" evidence="2">
    <location>
        <begin position="6"/>
        <end position="122"/>
    </location>
</feature>
<dbReference type="SMART" id="SM00315">
    <property type="entry name" value="RGS"/>
    <property type="match status" value="4"/>
</dbReference>
<feature type="domain" description="RGS" evidence="2">
    <location>
        <begin position="162"/>
        <end position="264"/>
    </location>
</feature>
<protein>
    <submittedName>
        <fullName evidence="3">Regulator of G-protein signaling 2</fullName>
    </submittedName>
</protein>
<dbReference type="SUPFAM" id="SSF48097">
    <property type="entry name" value="Regulator of G-protein signaling, RGS"/>
    <property type="match status" value="4"/>
</dbReference>
<dbReference type="EMBL" id="SCEB01214829">
    <property type="protein sequence ID" value="RXM32925.1"/>
    <property type="molecule type" value="Genomic_DNA"/>
</dbReference>
<accession>A0A444UCM7</accession>
<dbReference type="Proteomes" id="UP000289886">
    <property type="component" value="Unassembled WGS sequence"/>
</dbReference>
<dbReference type="GO" id="GO:0009968">
    <property type="term" value="P:negative regulation of signal transduction"/>
    <property type="evidence" value="ECO:0007669"/>
    <property type="project" value="UniProtKB-KW"/>
</dbReference>